<dbReference type="GO" id="GO:0016887">
    <property type="term" value="F:ATP hydrolysis activity"/>
    <property type="evidence" value="ECO:0007669"/>
    <property type="project" value="InterPro"/>
</dbReference>
<dbReference type="GO" id="GO:0015658">
    <property type="term" value="F:branched-chain amino acid transmembrane transporter activity"/>
    <property type="evidence" value="ECO:0007669"/>
    <property type="project" value="TreeGrafter"/>
</dbReference>
<comment type="similarity">
    <text evidence="1">Belongs to the ABC transporter superfamily.</text>
</comment>
<dbReference type="SUPFAM" id="SSF52540">
    <property type="entry name" value="P-loop containing nucleoside triphosphate hydrolases"/>
    <property type="match status" value="1"/>
</dbReference>
<dbReference type="CDD" id="cd03224">
    <property type="entry name" value="ABC_TM1139_LivF_branched"/>
    <property type="match status" value="1"/>
</dbReference>
<keyword evidence="2" id="KW-0813">Transport</keyword>
<dbReference type="PANTHER" id="PTHR43820">
    <property type="entry name" value="HIGH-AFFINITY BRANCHED-CHAIN AMINO ACID TRANSPORT ATP-BINDING PROTEIN LIVF"/>
    <property type="match status" value="1"/>
</dbReference>
<evidence type="ECO:0000256" key="4">
    <source>
        <dbReference type="ARBA" id="ARBA00022741"/>
    </source>
</evidence>
<dbReference type="Gene3D" id="3.40.50.300">
    <property type="entry name" value="P-loop containing nucleotide triphosphate hydrolases"/>
    <property type="match status" value="1"/>
</dbReference>
<evidence type="ECO:0000256" key="5">
    <source>
        <dbReference type="ARBA" id="ARBA00022840"/>
    </source>
</evidence>
<organism evidence="8 9">
    <name type="scientific">Hydrogenophaga borbori</name>
    <dbReference type="NCBI Taxonomy" id="2294117"/>
    <lineage>
        <taxon>Bacteria</taxon>
        <taxon>Pseudomonadati</taxon>
        <taxon>Pseudomonadota</taxon>
        <taxon>Betaproteobacteria</taxon>
        <taxon>Burkholderiales</taxon>
        <taxon>Comamonadaceae</taxon>
        <taxon>Hydrogenophaga</taxon>
    </lineage>
</organism>
<sequence>MESPVLELNNVEVLYSDVILAVKGISAKVPAGQCVTLLGANGAGKSTTLKAISNLIKTEDGRVTAGTISFDGIDIAGGNPADQVRRGMVHVMEGRKVLRHMTVEQNLVVGGHMGSGRDARALLDEVYGRIKRLAALRHRTAGYLSGGEQQLLVIGRALMAKPKLVMIDEPSLGLAPLMVEEVYGLLSELKASGLTLLIVEQNTRVALELADYGYVMEGGRVVLEGPSTSLRSNEDVREFYLGLTVEGERKSFRDMKHYRRRKRWLG</sequence>
<dbReference type="InterPro" id="IPR027417">
    <property type="entry name" value="P-loop_NTPase"/>
</dbReference>
<name>A0A372EKF9_9BURK</name>
<keyword evidence="3" id="KW-1003">Cell membrane</keyword>
<gene>
    <name evidence="8" type="ORF">DY262_09850</name>
</gene>
<protein>
    <submittedName>
        <fullName evidence="8">ABC transporter ATP-binding protein</fullName>
    </submittedName>
</protein>
<dbReference type="SMART" id="SM00382">
    <property type="entry name" value="AAA"/>
    <property type="match status" value="1"/>
</dbReference>
<evidence type="ECO:0000259" key="7">
    <source>
        <dbReference type="PROSITE" id="PS50893"/>
    </source>
</evidence>
<keyword evidence="9" id="KW-1185">Reference proteome</keyword>
<evidence type="ECO:0000256" key="1">
    <source>
        <dbReference type="ARBA" id="ARBA00005417"/>
    </source>
</evidence>
<proteinExistence type="inferred from homology"/>
<dbReference type="GO" id="GO:0005524">
    <property type="term" value="F:ATP binding"/>
    <property type="evidence" value="ECO:0007669"/>
    <property type="project" value="UniProtKB-KW"/>
</dbReference>
<keyword evidence="6" id="KW-0029">Amino-acid transport</keyword>
<dbReference type="Proteomes" id="UP000261931">
    <property type="component" value="Unassembled WGS sequence"/>
</dbReference>
<reference evidence="8 9" key="1">
    <citation type="submission" date="2018-08" db="EMBL/GenBank/DDBJ databases">
        <title>Hydrogenophaga sp. LA-38 isolated from sludge.</title>
        <authorList>
            <person name="Im W.-T."/>
        </authorList>
    </citation>
    <scope>NUCLEOTIDE SEQUENCE [LARGE SCALE GENOMIC DNA]</scope>
    <source>
        <strain evidence="8 9">LA-38</strain>
    </source>
</reference>
<evidence type="ECO:0000313" key="8">
    <source>
        <dbReference type="EMBL" id="RFP79271.1"/>
    </source>
</evidence>
<evidence type="ECO:0000256" key="6">
    <source>
        <dbReference type="ARBA" id="ARBA00022970"/>
    </source>
</evidence>
<dbReference type="Pfam" id="PF00005">
    <property type="entry name" value="ABC_tran"/>
    <property type="match status" value="1"/>
</dbReference>
<keyword evidence="4" id="KW-0547">Nucleotide-binding</keyword>
<dbReference type="InterPro" id="IPR052156">
    <property type="entry name" value="BCAA_Transport_ATP-bd_LivF"/>
</dbReference>
<evidence type="ECO:0000256" key="3">
    <source>
        <dbReference type="ARBA" id="ARBA00022475"/>
    </source>
</evidence>
<dbReference type="InterPro" id="IPR003439">
    <property type="entry name" value="ABC_transporter-like_ATP-bd"/>
</dbReference>
<dbReference type="GO" id="GO:0015807">
    <property type="term" value="P:L-amino acid transport"/>
    <property type="evidence" value="ECO:0007669"/>
    <property type="project" value="TreeGrafter"/>
</dbReference>
<accession>A0A372EKF9</accession>
<comment type="caution">
    <text evidence="8">The sequence shown here is derived from an EMBL/GenBank/DDBJ whole genome shotgun (WGS) entry which is preliminary data.</text>
</comment>
<dbReference type="AlphaFoldDB" id="A0A372EKF9"/>
<feature type="domain" description="ABC transporter" evidence="7">
    <location>
        <begin position="6"/>
        <end position="243"/>
    </location>
</feature>
<evidence type="ECO:0000313" key="9">
    <source>
        <dbReference type="Proteomes" id="UP000261931"/>
    </source>
</evidence>
<dbReference type="InterPro" id="IPR017871">
    <property type="entry name" value="ABC_transporter-like_CS"/>
</dbReference>
<keyword evidence="3" id="KW-0472">Membrane</keyword>
<dbReference type="InterPro" id="IPR003593">
    <property type="entry name" value="AAA+_ATPase"/>
</dbReference>
<keyword evidence="5 8" id="KW-0067">ATP-binding</keyword>
<dbReference type="PANTHER" id="PTHR43820:SF8">
    <property type="entry name" value="ABC TRANSPORTER SUBSTRATE-BINDING PROTEIN"/>
    <property type="match status" value="1"/>
</dbReference>
<evidence type="ECO:0000256" key="2">
    <source>
        <dbReference type="ARBA" id="ARBA00022448"/>
    </source>
</evidence>
<dbReference type="PROSITE" id="PS00211">
    <property type="entry name" value="ABC_TRANSPORTER_1"/>
    <property type="match status" value="1"/>
</dbReference>
<dbReference type="PROSITE" id="PS50893">
    <property type="entry name" value="ABC_TRANSPORTER_2"/>
    <property type="match status" value="1"/>
</dbReference>
<dbReference type="EMBL" id="QVLS01000005">
    <property type="protein sequence ID" value="RFP79271.1"/>
    <property type="molecule type" value="Genomic_DNA"/>
</dbReference>